<reference evidence="9" key="1">
    <citation type="submission" date="2022-06" db="EMBL/GenBank/DDBJ databases">
        <authorList>
            <person name="Andreotti S."/>
            <person name="Wyler E."/>
        </authorList>
    </citation>
    <scope>NUCLEOTIDE SEQUENCE</scope>
</reference>
<dbReference type="GO" id="GO:0005126">
    <property type="term" value="F:cytokine receptor binding"/>
    <property type="evidence" value="ECO:0007669"/>
    <property type="project" value="InterPro"/>
</dbReference>
<keyword evidence="6" id="KW-1015">Disulfide bond</keyword>
<evidence type="ECO:0000256" key="5">
    <source>
        <dbReference type="ARBA" id="ARBA00023118"/>
    </source>
</evidence>
<dbReference type="GO" id="GO:0051607">
    <property type="term" value="P:defense response to virus"/>
    <property type="evidence" value="ECO:0007669"/>
    <property type="project" value="UniProtKB-KW"/>
</dbReference>
<sequence length="216" mass="25479">MTPERLRPVVLVVLFIMPIQSLNCVLLDNATLESVKLLRGIIHSPLKCLKEIKNFEFPKEILPCIQPVKRNVKEAFSIISFQALNIFFSQNNHTSPVTAERLHYIRMVLYEQIYRAQHCFMDEDKENKEGDNKPEHPQPKCCQEVYLELNKYFNRIKMFLEDKKYSVCAWKIVAAEIRRCFMIFYNFKKLLKIQSESPIFTQEVRNCSNALKNPLC</sequence>
<dbReference type="Pfam" id="PF00143">
    <property type="entry name" value="Interferon"/>
    <property type="match status" value="1"/>
</dbReference>
<dbReference type="SMART" id="SM00076">
    <property type="entry name" value="IFabd"/>
    <property type="match status" value="1"/>
</dbReference>
<keyword evidence="8" id="KW-0732">Signal</keyword>
<accession>A0AAU9ZDY2</accession>
<keyword evidence="10" id="KW-1185">Reference proteome</keyword>
<protein>
    <submittedName>
        <fullName evidence="9">Ifnk protein</fullName>
    </submittedName>
</protein>
<dbReference type="Proteomes" id="UP001152836">
    <property type="component" value="Unassembled WGS sequence"/>
</dbReference>
<evidence type="ECO:0000256" key="6">
    <source>
        <dbReference type="ARBA" id="ARBA00023157"/>
    </source>
</evidence>
<evidence type="ECO:0000313" key="10">
    <source>
        <dbReference type="Proteomes" id="UP001152836"/>
    </source>
</evidence>
<dbReference type="InterPro" id="IPR009079">
    <property type="entry name" value="4_helix_cytokine-like_core"/>
</dbReference>
<evidence type="ECO:0000256" key="4">
    <source>
        <dbReference type="ARBA" id="ARBA00022525"/>
    </source>
</evidence>
<evidence type="ECO:0000313" key="9">
    <source>
        <dbReference type="EMBL" id="CAH6790238.1"/>
    </source>
</evidence>
<gene>
    <name evidence="9" type="primary">Ifnk</name>
    <name evidence="9" type="ORF">PHOROB_LOCUS7584</name>
</gene>
<dbReference type="SUPFAM" id="SSF47266">
    <property type="entry name" value="4-helical cytokines"/>
    <property type="match status" value="1"/>
</dbReference>
<dbReference type="AlphaFoldDB" id="A0AAU9ZDY2"/>
<keyword evidence="3 7" id="KW-0202">Cytokine</keyword>
<dbReference type="GO" id="GO:0005125">
    <property type="term" value="F:cytokine activity"/>
    <property type="evidence" value="ECO:0007669"/>
    <property type="project" value="UniProtKB-KW"/>
</dbReference>
<feature type="chain" id="PRO_5043359040" evidence="8">
    <location>
        <begin position="25"/>
        <end position="216"/>
    </location>
</feature>
<dbReference type="PANTHER" id="PTHR11691">
    <property type="entry name" value="TYPE I INTERFERON"/>
    <property type="match status" value="1"/>
</dbReference>
<evidence type="ECO:0000256" key="7">
    <source>
        <dbReference type="RuleBase" id="RU000436"/>
    </source>
</evidence>
<dbReference type="GO" id="GO:0005615">
    <property type="term" value="C:extracellular space"/>
    <property type="evidence" value="ECO:0007669"/>
    <property type="project" value="UniProtKB-KW"/>
</dbReference>
<dbReference type="Gene3D" id="1.20.1250.10">
    <property type="match status" value="1"/>
</dbReference>
<comment type="similarity">
    <text evidence="2 7">Belongs to the alpha/beta interferon family.</text>
</comment>
<name>A0AAU9ZDY2_PHORO</name>
<dbReference type="EMBL" id="CALSGD010001420">
    <property type="protein sequence ID" value="CAH6790238.1"/>
    <property type="molecule type" value="Genomic_DNA"/>
</dbReference>
<comment type="subcellular location">
    <subcellularLocation>
        <location evidence="1">Secreted</location>
    </subcellularLocation>
</comment>
<evidence type="ECO:0000256" key="1">
    <source>
        <dbReference type="ARBA" id="ARBA00004613"/>
    </source>
</evidence>
<organism evidence="9 10">
    <name type="scientific">Phodopus roborovskii</name>
    <name type="common">Roborovski's desert hamster</name>
    <name type="synonym">Cricetulus roborovskii</name>
    <dbReference type="NCBI Taxonomy" id="109678"/>
    <lineage>
        <taxon>Eukaryota</taxon>
        <taxon>Metazoa</taxon>
        <taxon>Chordata</taxon>
        <taxon>Craniata</taxon>
        <taxon>Vertebrata</taxon>
        <taxon>Euteleostomi</taxon>
        <taxon>Mammalia</taxon>
        <taxon>Eutheria</taxon>
        <taxon>Euarchontoglires</taxon>
        <taxon>Glires</taxon>
        <taxon>Rodentia</taxon>
        <taxon>Myomorpha</taxon>
        <taxon>Muroidea</taxon>
        <taxon>Cricetidae</taxon>
        <taxon>Cricetinae</taxon>
        <taxon>Phodopus</taxon>
    </lineage>
</organism>
<dbReference type="PRINTS" id="PR00266">
    <property type="entry name" value="INTERFERONAB"/>
</dbReference>
<evidence type="ECO:0000256" key="3">
    <source>
        <dbReference type="ARBA" id="ARBA00022514"/>
    </source>
</evidence>
<keyword evidence="5 7" id="KW-0051">Antiviral defense</keyword>
<dbReference type="PANTHER" id="PTHR11691:SF6">
    <property type="entry name" value="INTERFERON KAPPA"/>
    <property type="match status" value="1"/>
</dbReference>
<evidence type="ECO:0000256" key="2">
    <source>
        <dbReference type="ARBA" id="ARBA00011033"/>
    </source>
</evidence>
<dbReference type="InterPro" id="IPR000471">
    <property type="entry name" value="Interferon_alpha/beta/delta"/>
</dbReference>
<keyword evidence="4" id="KW-0964">Secreted</keyword>
<proteinExistence type="inferred from homology"/>
<evidence type="ECO:0000256" key="8">
    <source>
        <dbReference type="SAM" id="SignalP"/>
    </source>
</evidence>
<dbReference type="PROSITE" id="PS00252">
    <property type="entry name" value="INTERFERON_A_B_D"/>
    <property type="match status" value="1"/>
</dbReference>
<comment type="caution">
    <text evidence="9">The sequence shown here is derived from an EMBL/GenBank/DDBJ whole genome shotgun (WGS) entry which is preliminary data.</text>
</comment>
<feature type="signal peptide" evidence="8">
    <location>
        <begin position="1"/>
        <end position="24"/>
    </location>
</feature>